<sequence>MQNKLYIFIAFAALMILACFIRVHSIDRFSLFGDEKQSVLIGVANTNISGMSNVLKEGKTFTPSDFWADRGISSWLDADARGDVSGNSLVHDMMLKVFANLFGRSDAVFRGVSVFFNLLTVWLLFYWYRKMFAGQSRWQLLVLVLAVIEPFFVIYSQQARNYTTSIFFSTLSNYFFWVLVMKQNGPANRRKYVIGWILASTCALFSTYLTALVLVGQGLYLCMRFPTKKVFFTMLFGGIIAALPMLLWILIGPGKHFLGYQADAAAKYLLYIQENGPIAGWIEPSTLGNLTKRTISIVSDQFLWTNDIYLKKGYRFGGVALLLFSYGVYRWLNVEGKQLVNFYLFCLIQIFLPIIVLIAAAINAGTTTGFFIRYASFALPLGIFVSVGYLKHLFNQTIWIRVLASLYIFIQMYFQVEIFRALYSDSPQKYTFSNNRASNPYPRIASKIIDLYQPGDTVIYPSVQRVAFSQNDTLIRVYNTADAQLVNLYLPENASYLQKIEINNQDSILIKRPNGKVVLLFDFSKNPHRY</sequence>
<dbReference type="EMBL" id="JBBKYA010000002">
    <property type="protein sequence ID" value="MFD3275376.1"/>
    <property type="molecule type" value="Genomic_DNA"/>
</dbReference>
<name>A0ABW6D0C3_9BACT</name>
<dbReference type="Proteomes" id="UP001598114">
    <property type="component" value="Unassembled WGS sequence"/>
</dbReference>
<keyword evidence="1" id="KW-0812">Transmembrane</keyword>
<dbReference type="PROSITE" id="PS51257">
    <property type="entry name" value="PROKAR_LIPOPROTEIN"/>
    <property type="match status" value="1"/>
</dbReference>
<comment type="caution">
    <text evidence="2">The sequence shown here is derived from an EMBL/GenBank/DDBJ whole genome shotgun (WGS) entry which is preliminary data.</text>
</comment>
<proteinExistence type="predicted"/>
<dbReference type="RefSeq" id="WP_377975292.1">
    <property type="nucleotide sequence ID" value="NZ_JBBKYA010000002.1"/>
</dbReference>
<keyword evidence="2" id="KW-0328">Glycosyltransferase</keyword>
<feature type="transmembrane region" description="Helical" evidence="1">
    <location>
        <begin position="371"/>
        <end position="390"/>
    </location>
</feature>
<protein>
    <submittedName>
        <fullName evidence="2">Glycosyltransferase family 39 protein</fullName>
        <ecNumber evidence="2">2.4.-.-</ecNumber>
    </submittedName>
</protein>
<feature type="transmembrane region" description="Helical" evidence="1">
    <location>
        <begin position="192"/>
        <end position="215"/>
    </location>
</feature>
<feature type="transmembrane region" description="Helical" evidence="1">
    <location>
        <begin position="140"/>
        <end position="156"/>
    </location>
</feature>
<keyword evidence="1" id="KW-1133">Transmembrane helix</keyword>
<reference evidence="2 3" key="1">
    <citation type="submission" date="2024-03" db="EMBL/GenBank/DDBJ databases">
        <title>Aquirufa genome sequencing.</title>
        <authorList>
            <person name="Pitt A."/>
            <person name="Hahn M.W."/>
        </authorList>
    </citation>
    <scope>NUCLEOTIDE SEQUENCE [LARGE SCALE GENOMIC DNA]</scope>
    <source>
        <strain evidence="2 3">PLAD-142S6K</strain>
    </source>
</reference>
<dbReference type="EC" id="2.4.-.-" evidence="2"/>
<accession>A0ABW6D0C3</accession>
<feature type="transmembrane region" description="Helical" evidence="1">
    <location>
        <begin position="5"/>
        <end position="23"/>
    </location>
</feature>
<keyword evidence="1" id="KW-0472">Membrane</keyword>
<dbReference type="GO" id="GO:0016757">
    <property type="term" value="F:glycosyltransferase activity"/>
    <property type="evidence" value="ECO:0007669"/>
    <property type="project" value="UniProtKB-KW"/>
</dbReference>
<keyword evidence="2" id="KW-0808">Transferase</keyword>
<feature type="transmembrane region" description="Helical" evidence="1">
    <location>
        <begin position="107"/>
        <end position="128"/>
    </location>
</feature>
<feature type="transmembrane region" description="Helical" evidence="1">
    <location>
        <begin position="230"/>
        <end position="251"/>
    </location>
</feature>
<feature type="transmembrane region" description="Helical" evidence="1">
    <location>
        <begin position="162"/>
        <end position="180"/>
    </location>
</feature>
<evidence type="ECO:0000313" key="3">
    <source>
        <dbReference type="Proteomes" id="UP001598114"/>
    </source>
</evidence>
<evidence type="ECO:0000313" key="2">
    <source>
        <dbReference type="EMBL" id="MFD3275376.1"/>
    </source>
</evidence>
<evidence type="ECO:0000256" key="1">
    <source>
        <dbReference type="SAM" id="Phobius"/>
    </source>
</evidence>
<gene>
    <name evidence="2" type="ORF">SKC38_03945</name>
</gene>
<organism evidence="2 3">
    <name type="scientific">Aquirufa echingensis</name>
    <dbReference type="NCBI Taxonomy" id="3096516"/>
    <lineage>
        <taxon>Bacteria</taxon>
        <taxon>Pseudomonadati</taxon>
        <taxon>Bacteroidota</taxon>
        <taxon>Cytophagia</taxon>
        <taxon>Cytophagales</taxon>
        <taxon>Flectobacillaceae</taxon>
        <taxon>Aquirufa</taxon>
    </lineage>
</organism>
<keyword evidence="3" id="KW-1185">Reference proteome</keyword>
<feature type="transmembrane region" description="Helical" evidence="1">
    <location>
        <begin position="341"/>
        <end position="364"/>
    </location>
</feature>
<feature type="transmembrane region" description="Helical" evidence="1">
    <location>
        <begin position="396"/>
        <end position="414"/>
    </location>
</feature>